<evidence type="ECO:0000313" key="3">
    <source>
        <dbReference type="EMBL" id="KAK3937336.1"/>
    </source>
</evidence>
<evidence type="ECO:0000313" key="4">
    <source>
        <dbReference type="Proteomes" id="UP001303473"/>
    </source>
</evidence>
<gene>
    <name evidence="3" type="ORF">QBC46DRAFT_356757</name>
</gene>
<accession>A0AAN6N1B3</accession>
<feature type="compositionally biased region" description="Low complexity" evidence="1">
    <location>
        <begin position="141"/>
        <end position="194"/>
    </location>
</feature>
<organism evidence="3 4">
    <name type="scientific">Diplogelasinospora grovesii</name>
    <dbReference type="NCBI Taxonomy" id="303347"/>
    <lineage>
        <taxon>Eukaryota</taxon>
        <taxon>Fungi</taxon>
        <taxon>Dikarya</taxon>
        <taxon>Ascomycota</taxon>
        <taxon>Pezizomycotina</taxon>
        <taxon>Sordariomycetes</taxon>
        <taxon>Sordariomycetidae</taxon>
        <taxon>Sordariales</taxon>
        <taxon>Diplogelasinosporaceae</taxon>
        <taxon>Diplogelasinospora</taxon>
    </lineage>
</organism>
<protein>
    <submittedName>
        <fullName evidence="3">Uncharacterized protein</fullName>
    </submittedName>
</protein>
<keyword evidence="2" id="KW-0812">Transmembrane</keyword>
<dbReference type="AlphaFoldDB" id="A0AAN6N1B3"/>
<feature type="region of interest" description="Disordered" evidence="1">
    <location>
        <begin position="236"/>
        <end position="292"/>
    </location>
</feature>
<reference evidence="4" key="1">
    <citation type="journal article" date="2023" name="Mol. Phylogenet. Evol.">
        <title>Genome-scale phylogeny and comparative genomics of the fungal order Sordariales.</title>
        <authorList>
            <person name="Hensen N."/>
            <person name="Bonometti L."/>
            <person name="Westerberg I."/>
            <person name="Brannstrom I.O."/>
            <person name="Guillou S."/>
            <person name="Cros-Aarteil S."/>
            <person name="Calhoun S."/>
            <person name="Haridas S."/>
            <person name="Kuo A."/>
            <person name="Mondo S."/>
            <person name="Pangilinan J."/>
            <person name="Riley R."/>
            <person name="LaButti K."/>
            <person name="Andreopoulos B."/>
            <person name="Lipzen A."/>
            <person name="Chen C."/>
            <person name="Yan M."/>
            <person name="Daum C."/>
            <person name="Ng V."/>
            <person name="Clum A."/>
            <person name="Steindorff A."/>
            <person name="Ohm R.A."/>
            <person name="Martin F."/>
            <person name="Silar P."/>
            <person name="Natvig D.O."/>
            <person name="Lalanne C."/>
            <person name="Gautier V."/>
            <person name="Ament-Velasquez S.L."/>
            <person name="Kruys A."/>
            <person name="Hutchinson M.I."/>
            <person name="Powell A.J."/>
            <person name="Barry K."/>
            <person name="Miller A.N."/>
            <person name="Grigoriev I.V."/>
            <person name="Debuchy R."/>
            <person name="Gladieux P."/>
            <person name="Hiltunen Thoren M."/>
            <person name="Johannesson H."/>
        </authorList>
    </citation>
    <scope>NUCLEOTIDE SEQUENCE [LARGE SCALE GENOMIC DNA]</scope>
    <source>
        <strain evidence="4">CBS 340.73</strain>
    </source>
</reference>
<dbReference type="Proteomes" id="UP001303473">
    <property type="component" value="Unassembled WGS sequence"/>
</dbReference>
<feature type="transmembrane region" description="Helical" evidence="2">
    <location>
        <begin position="203"/>
        <end position="226"/>
    </location>
</feature>
<evidence type="ECO:0000256" key="1">
    <source>
        <dbReference type="SAM" id="MobiDB-lite"/>
    </source>
</evidence>
<evidence type="ECO:0000256" key="2">
    <source>
        <dbReference type="SAM" id="Phobius"/>
    </source>
</evidence>
<feature type="compositionally biased region" description="Polar residues" evidence="1">
    <location>
        <begin position="272"/>
        <end position="283"/>
    </location>
</feature>
<comment type="caution">
    <text evidence="3">The sequence shown here is derived from an EMBL/GenBank/DDBJ whole genome shotgun (WGS) entry which is preliminary data.</text>
</comment>
<keyword evidence="2" id="KW-1133">Transmembrane helix</keyword>
<proteinExistence type="predicted"/>
<keyword evidence="4" id="KW-1185">Reference proteome</keyword>
<dbReference type="EMBL" id="MU853857">
    <property type="protein sequence ID" value="KAK3937336.1"/>
    <property type="molecule type" value="Genomic_DNA"/>
</dbReference>
<feature type="region of interest" description="Disordered" evidence="1">
    <location>
        <begin position="141"/>
        <end position="200"/>
    </location>
</feature>
<sequence length="292" mass="30792">MATPSQRTYPNDTNNFELEKRATSSRLTTCGYLDGDPTKPRTANAGFDCRVDTKNALWGFCTTTVTAATDCNLAGSCVDNHQCPSGCGFTDQTELPTCTCEQTNFCSTALLTVGVDQTYSFIACGAGPSTDHYMITPTAVSATSTSSSPSQSPSLISPSSKPSSSGQTTTSNQPLLPASTVVSSAQTSTTSPSEGGSGNNTGAIIRGVIGGLALICGSAIAAIYILRRYNNNRPKLPTPYQPEQQQASEDEHKPPVFPQTHHVNGGWGPQEMPTTRQHTSWRVPQSPVEMAG</sequence>
<name>A0AAN6N1B3_9PEZI</name>
<keyword evidence="2" id="KW-0472">Membrane</keyword>